<accession>A0ABP9DUD9</accession>
<sequence>MITRNRVHTRVERHGNHRNKAAPRTASSLVLLQKESPTPEDSEAGDVNISGVDFWHAVEFSRNGHFLRTAFQRALRALRSFVFPAYQIRTVCFPDSLSSSAA</sequence>
<evidence type="ECO:0000313" key="3">
    <source>
        <dbReference type="Proteomes" id="UP001501752"/>
    </source>
</evidence>
<comment type="caution">
    <text evidence="2">The sequence shown here is derived from an EMBL/GenBank/DDBJ whole genome shotgun (WGS) entry which is preliminary data.</text>
</comment>
<name>A0ABP9DUD9_9ACTN</name>
<keyword evidence="3" id="KW-1185">Reference proteome</keyword>
<proteinExistence type="predicted"/>
<protein>
    <submittedName>
        <fullName evidence="2">Uncharacterized protein</fullName>
    </submittedName>
</protein>
<gene>
    <name evidence="2" type="ORF">GCM10023235_42810</name>
</gene>
<evidence type="ECO:0000313" key="2">
    <source>
        <dbReference type="EMBL" id="GAA4860323.1"/>
    </source>
</evidence>
<organism evidence="2 3">
    <name type="scientific">Kitasatospora terrestris</name>
    <dbReference type="NCBI Taxonomy" id="258051"/>
    <lineage>
        <taxon>Bacteria</taxon>
        <taxon>Bacillati</taxon>
        <taxon>Actinomycetota</taxon>
        <taxon>Actinomycetes</taxon>
        <taxon>Kitasatosporales</taxon>
        <taxon>Streptomycetaceae</taxon>
        <taxon>Kitasatospora</taxon>
    </lineage>
</organism>
<reference evidence="3" key="1">
    <citation type="journal article" date="2019" name="Int. J. Syst. Evol. Microbiol.">
        <title>The Global Catalogue of Microorganisms (GCM) 10K type strain sequencing project: providing services to taxonomists for standard genome sequencing and annotation.</title>
        <authorList>
            <consortium name="The Broad Institute Genomics Platform"/>
            <consortium name="The Broad Institute Genome Sequencing Center for Infectious Disease"/>
            <person name="Wu L."/>
            <person name="Ma J."/>
        </authorList>
    </citation>
    <scope>NUCLEOTIDE SEQUENCE [LARGE SCALE GENOMIC DNA]</scope>
    <source>
        <strain evidence="3">JCM 13006</strain>
    </source>
</reference>
<evidence type="ECO:0000256" key="1">
    <source>
        <dbReference type="SAM" id="MobiDB-lite"/>
    </source>
</evidence>
<dbReference type="EMBL" id="BAABIS010000001">
    <property type="protein sequence ID" value="GAA4860323.1"/>
    <property type="molecule type" value="Genomic_DNA"/>
</dbReference>
<dbReference type="Proteomes" id="UP001501752">
    <property type="component" value="Unassembled WGS sequence"/>
</dbReference>
<feature type="region of interest" description="Disordered" evidence="1">
    <location>
        <begin position="1"/>
        <end position="27"/>
    </location>
</feature>